<dbReference type="eggNOG" id="COG3692">
    <property type="taxonomic scope" value="Bacteria"/>
</dbReference>
<dbReference type="Proteomes" id="UP000010164">
    <property type="component" value="Unassembled WGS sequence"/>
</dbReference>
<sequence length="112" mass="12535">MVKVRPVIVITPQLPGRPGLCTVVPISSVEPVPMQPYHHKMDPGSLTPKMQATECWAKCDMLYTVGLNRLDRIRERKPDGKRIYMTTTATADDMTAIEVAILNGLGLRKYLK</sequence>
<dbReference type="Pfam" id="PF02452">
    <property type="entry name" value="PemK_toxin"/>
    <property type="match status" value="1"/>
</dbReference>
<dbReference type="GO" id="GO:0003677">
    <property type="term" value="F:DNA binding"/>
    <property type="evidence" value="ECO:0007669"/>
    <property type="project" value="InterPro"/>
</dbReference>
<gene>
    <name evidence="1" type="ORF">A11A3_04225</name>
</gene>
<reference evidence="1 2" key="1">
    <citation type="journal article" date="2012" name="J. Bacteriol.">
        <title>Genome Sequence of the Alkane-Degrading Bacterium Alcanivorax hongdengensis Type Strain A-11-3.</title>
        <authorList>
            <person name="Lai Q."/>
            <person name="Shao Z."/>
        </authorList>
    </citation>
    <scope>NUCLEOTIDE SEQUENCE [LARGE SCALE GENOMIC DNA]</scope>
    <source>
        <strain evidence="1 2">A-11-3</strain>
    </source>
</reference>
<name>L0WH37_9GAMM</name>
<dbReference type="AlphaFoldDB" id="L0WH37"/>
<dbReference type="SUPFAM" id="SSF50118">
    <property type="entry name" value="Cell growth inhibitor/plasmid maintenance toxic component"/>
    <property type="match status" value="1"/>
</dbReference>
<dbReference type="InterPro" id="IPR003477">
    <property type="entry name" value="PemK-like"/>
</dbReference>
<comment type="caution">
    <text evidence="1">The sequence shown here is derived from an EMBL/GenBank/DDBJ whole genome shotgun (WGS) entry which is preliminary data.</text>
</comment>
<evidence type="ECO:0000313" key="2">
    <source>
        <dbReference type="Proteomes" id="UP000010164"/>
    </source>
</evidence>
<organism evidence="1 2">
    <name type="scientific">Alcanivorax hongdengensis A-11-3</name>
    <dbReference type="NCBI Taxonomy" id="1177179"/>
    <lineage>
        <taxon>Bacteria</taxon>
        <taxon>Pseudomonadati</taxon>
        <taxon>Pseudomonadota</taxon>
        <taxon>Gammaproteobacteria</taxon>
        <taxon>Oceanospirillales</taxon>
        <taxon>Alcanivoracaceae</taxon>
        <taxon>Alcanivorax</taxon>
    </lineage>
</organism>
<dbReference type="EMBL" id="AMRJ01000004">
    <property type="protein sequence ID" value="EKF75155.1"/>
    <property type="molecule type" value="Genomic_DNA"/>
</dbReference>
<accession>L0WH37</accession>
<dbReference type="InterPro" id="IPR011067">
    <property type="entry name" value="Plasmid_toxin/cell-grow_inhib"/>
</dbReference>
<dbReference type="Gene3D" id="2.30.30.110">
    <property type="match status" value="1"/>
</dbReference>
<protein>
    <submittedName>
        <fullName evidence="1">Uncharacterized protein</fullName>
    </submittedName>
</protein>
<keyword evidence="2" id="KW-1185">Reference proteome</keyword>
<evidence type="ECO:0000313" key="1">
    <source>
        <dbReference type="EMBL" id="EKF75155.1"/>
    </source>
</evidence>
<proteinExistence type="predicted"/>